<dbReference type="GO" id="GO:0008146">
    <property type="term" value="F:sulfotransferase activity"/>
    <property type="evidence" value="ECO:0007669"/>
    <property type="project" value="InterPro"/>
</dbReference>
<name>B7GCK8_PHATC</name>
<dbReference type="RefSeq" id="XP_002184826.1">
    <property type="nucleotide sequence ID" value="XM_002184790.1"/>
</dbReference>
<feature type="region of interest" description="Disordered" evidence="1">
    <location>
        <begin position="53"/>
        <end position="139"/>
    </location>
</feature>
<evidence type="ECO:0000256" key="2">
    <source>
        <dbReference type="SAM" id="SignalP"/>
    </source>
</evidence>
<dbReference type="AlphaFoldDB" id="B7GCK8"/>
<keyword evidence="4" id="KW-1185">Reference proteome</keyword>
<gene>
    <name evidence="3" type="ORF">PHATRDRAFT_50003</name>
</gene>
<reference evidence="4" key="2">
    <citation type="submission" date="2008-08" db="EMBL/GenBank/DDBJ databases">
        <authorList>
            <consortium name="Diatom Consortium"/>
            <person name="Grigoriev I."/>
            <person name="Grimwood J."/>
            <person name="Kuo A."/>
            <person name="Otillar R.P."/>
            <person name="Salamov A."/>
            <person name="Detter J.C."/>
            <person name="Lindquist E."/>
            <person name="Shapiro H."/>
            <person name="Lucas S."/>
            <person name="Glavina del Rio T."/>
            <person name="Pitluck S."/>
            <person name="Rokhsar D."/>
            <person name="Bowler C."/>
        </authorList>
    </citation>
    <scope>GENOME REANNOTATION</scope>
    <source>
        <strain evidence="4">CCAP 1055/1</strain>
    </source>
</reference>
<feature type="compositionally biased region" description="Polar residues" evidence="1">
    <location>
        <begin position="70"/>
        <end position="92"/>
    </location>
</feature>
<dbReference type="HOGENOM" id="CLU_601982_0_0_1"/>
<dbReference type="Proteomes" id="UP000000759">
    <property type="component" value="Chromosome 26"/>
</dbReference>
<organism evidence="3 4">
    <name type="scientific">Phaeodactylum tricornutum (strain CCAP 1055/1)</name>
    <dbReference type="NCBI Taxonomy" id="556484"/>
    <lineage>
        <taxon>Eukaryota</taxon>
        <taxon>Sar</taxon>
        <taxon>Stramenopiles</taxon>
        <taxon>Ochrophyta</taxon>
        <taxon>Bacillariophyta</taxon>
        <taxon>Bacillariophyceae</taxon>
        <taxon>Bacillariophycidae</taxon>
        <taxon>Naviculales</taxon>
        <taxon>Phaeodactylaceae</taxon>
        <taxon>Phaeodactylum</taxon>
    </lineage>
</organism>
<dbReference type="EMBL" id="CM000628">
    <property type="protein sequence ID" value="EEC43562.1"/>
    <property type="molecule type" value="Genomic_DNA"/>
</dbReference>
<dbReference type="Pfam" id="PF03567">
    <property type="entry name" value="Sulfotransfer_2"/>
    <property type="match status" value="1"/>
</dbReference>
<dbReference type="Gene3D" id="3.40.50.300">
    <property type="entry name" value="P-loop containing nucleotide triphosphate hydrolases"/>
    <property type="match status" value="1"/>
</dbReference>
<sequence>MLGLRFAHVAVMLVVVVKTVLVSFHNVKSIKPVVSQHIPGQPERAAVVSINEDTGVGVPRRHTPTGKAPSANSTRSDTITGKAPSANSTRSDTIAGDAPSANSTRSDTLTGKRPSANSTRRSTRITTQRTATEFSVSPTTQEIGMKPDWTKLIPQWLHNRNTTSVKLLRTGAPDMPSGAFVHIGKTGGSTLSLHLRNGCHSFIKQPCNQLSLNEVESHVSRLTTYYHVPDFANLRRTRHHLFYVLSIRDPLARLLSVFTYMHPDNIIARGACQWNICETESIWKCFPNLDEFAKALNLYREESKGQEAVAERRCVQGAQSFIRSSDNAPDHFRHSLEAIVEEYMPPNAIMNSTILVVRNEHIWDDWISVNQWLGQEGKVDAFPDNNVRDFSHMTLPVSKNFSEESRKSLCAGLRDEYRIYMTILSKAANIGPVEMAQSIDLAHRNCPSLQFSSFV</sequence>
<proteinExistence type="predicted"/>
<feature type="signal peptide" evidence="2">
    <location>
        <begin position="1"/>
        <end position="22"/>
    </location>
</feature>
<reference evidence="3 4" key="1">
    <citation type="journal article" date="2008" name="Nature">
        <title>The Phaeodactylum genome reveals the evolutionary history of diatom genomes.</title>
        <authorList>
            <person name="Bowler C."/>
            <person name="Allen A.E."/>
            <person name="Badger J.H."/>
            <person name="Grimwood J."/>
            <person name="Jabbari K."/>
            <person name="Kuo A."/>
            <person name="Maheswari U."/>
            <person name="Martens C."/>
            <person name="Maumus F."/>
            <person name="Otillar R.P."/>
            <person name="Rayko E."/>
            <person name="Salamov A."/>
            <person name="Vandepoele K."/>
            <person name="Beszteri B."/>
            <person name="Gruber A."/>
            <person name="Heijde M."/>
            <person name="Katinka M."/>
            <person name="Mock T."/>
            <person name="Valentin K."/>
            <person name="Verret F."/>
            <person name="Berges J.A."/>
            <person name="Brownlee C."/>
            <person name="Cadoret J.P."/>
            <person name="Chiovitti A."/>
            <person name="Choi C.J."/>
            <person name="Coesel S."/>
            <person name="De Martino A."/>
            <person name="Detter J.C."/>
            <person name="Durkin C."/>
            <person name="Falciatore A."/>
            <person name="Fournet J."/>
            <person name="Haruta M."/>
            <person name="Huysman M.J."/>
            <person name="Jenkins B.D."/>
            <person name="Jiroutova K."/>
            <person name="Jorgensen R.E."/>
            <person name="Joubert Y."/>
            <person name="Kaplan A."/>
            <person name="Kroger N."/>
            <person name="Kroth P.G."/>
            <person name="La Roche J."/>
            <person name="Lindquist E."/>
            <person name="Lommer M."/>
            <person name="Martin-Jezequel V."/>
            <person name="Lopez P.J."/>
            <person name="Lucas S."/>
            <person name="Mangogna M."/>
            <person name="McGinnis K."/>
            <person name="Medlin L.K."/>
            <person name="Montsant A."/>
            <person name="Oudot-Le Secq M.P."/>
            <person name="Napoli C."/>
            <person name="Obornik M."/>
            <person name="Parker M.S."/>
            <person name="Petit J.L."/>
            <person name="Porcel B.M."/>
            <person name="Poulsen N."/>
            <person name="Robison M."/>
            <person name="Rychlewski L."/>
            <person name="Rynearson T.A."/>
            <person name="Schmutz J."/>
            <person name="Shapiro H."/>
            <person name="Siaut M."/>
            <person name="Stanley M."/>
            <person name="Sussman M.R."/>
            <person name="Taylor A.R."/>
            <person name="Vardi A."/>
            <person name="von Dassow P."/>
            <person name="Vyverman W."/>
            <person name="Willis A."/>
            <person name="Wyrwicz L.S."/>
            <person name="Rokhsar D.S."/>
            <person name="Weissenbach J."/>
            <person name="Armbrust E.V."/>
            <person name="Green B.R."/>
            <person name="Van de Peer Y."/>
            <person name="Grigoriev I.V."/>
        </authorList>
    </citation>
    <scope>NUCLEOTIDE SEQUENCE [LARGE SCALE GENOMIC DNA]</scope>
    <source>
        <strain evidence="3 4">CCAP 1055/1</strain>
    </source>
</reference>
<dbReference type="InterPro" id="IPR005331">
    <property type="entry name" value="Sulfotransferase"/>
</dbReference>
<feature type="compositionally biased region" description="Polar residues" evidence="1">
    <location>
        <begin position="100"/>
        <end position="109"/>
    </location>
</feature>
<evidence type="ECO:0000313" key="3">
    <source>
        <dbReference type="EMBL" id="EEC43562.1"/>
    </source>
</evidence>
<dbReference type="OrthoDB" id="43476at2759"/>
<dbReference type="InParanoid" id="B7GCK8"/>
<keyword evidence="2" id="KW-0732">Signal</keyword>
<dbReference type="GO" id="GO:0016020">
    <property type="term" value="C:membrane"/>
    <property type="evidence" value="ECO:0007669"/>
    <property type="project" value="InterPro"/>
</dbReference>
<protein>
    <submittedName>
        <fullName evidence="3">Uncharacterized protein</fullName>
    </submittedName>
</protein>
<dbReference type="InterPro" id="IPR027417">
    <property type="entry name" value="P-loop_NTPase"/>
</dbReference>
<evidence type="ECO:0000256" key="1">
    <source>
        <dbReference type="SAM" id="MobiDB-lite"/>
    </source>
</evidence>
<evidence type="ECO:0000313" key="4">
    <source>
        <dbReference type="Proteomes" id="UP000000759"/>
    </source>
</evidence>
<accession>B7GCK8</accession>
<dbReference type="eggNOG" id="ENOG502SVVB">
    <property type="taxonomic scope" value="Eukaryota"/>
</dbReference>
<dbReference type="PaxDb" id="2850-Phatr50003"/>
<feature type="chain" id="PRO_5002853233" evidence="2">
    <location>
        <begin position="23"/>
        <end position="455"/>
    </location>
</feature>
<dbReference type="KEGG" id="pti:PHATRDRAFT_50003"/>
<dbReference type="GeneID" id="7198705"/>